<dbReference type="PANTHER" id="PTHR36573:SF1">
    <property type="entry name" value="INTERMEMBRANE PHOSPHOLIPID TRANSPORT SYSTEM BINDING PROTEIN MLAC"/>
    <property type="match status" value="1"/>
</dbReference>
<proteinExistence type="predicted"/>
<dbReference type="InterPro" id="IPR042245">
    <property type="entry name" value="Tgt2/MlaC_sf"/>
</dbReference>
<dbReference type="Pfam" id="PF05494">
    <property type="entry name" value="MlaC"/>
    <property type="match status" value="1"/>
</dbReference>
<dbReference type="OrthoDB" id="9787053at2"/>
<dbReference type="PANTHER" id="PTHR36573">
    <property type="entry name" value="INTERMEMBRANE PHOSPHOLIPID TRANSPORT SYSTEM BINDING PROTEIN MLAC"/>
    <property type="match status" value="1"/>
</dbReference>
<organism evidence="1 2">
    <name type="scientific">Salinisphaera orenii YIM 95161</name>
    <dbReference type="NCBI Taxonomy" id="1051139"/>
    <lineage>
        <taxon>Bacteria</taxon>
        <taxon>Pseudomonadati</taxon>
        <taxon>Pseudomonadota</taxon>
        <taxon>Gammaproteobacteria</taxon>
        <taxon>Salinisphaerales</taxon>
        <taxon>Salinisphaeraceae</taxon>
        <taxon>Salinisphaera</taxon>
    </lineage>
</organism>
<reference evidence="1 2" key="1">
    <citation type="submission" date="2013-10" db="EMBL/GenBank/DDBJ databases">
        <title>Salinisphaera halophila YIM 95161 Genome Sequencing.</title>
        <authorList>
            <person name="Lai Q."/>
            <person name="Li C."/>
            <person name="Shao Z."/>
        </authorList>
    </citation>
    <scope>NUCLEOTIDE SEQUENCE [LARGE SCALE GENOMIC DNA]</scope>
    <source>
        <strain evidence="1 2">YIM 95161</strain>
    </source>
</reference>
<sequence length="208" mass="23400">MQGLKQTVICVVATLVICACIGVWTVAAAEPARATVERVNSRVLIVMKQAEELGFAGRYRELASTIEDNFDIERLARRTLGKQWRALDAAQQATWVDQFGRYLIRAYAQRFDRDGGRHFEITGARDVDRGRRQVEVALVGDDDERTPIRYVLANRGGDWRIVDIIGRFAETLGLDSDRRAAAVREHGAAAFLDRFERRLEAGPELPQA</sequence>
<dbReference type="Proteomes" id="UP000285123">
    <property type="component" value="Unassembled WGS sequence"/>
</dbReference>
<dbReference type="EMBL" id="AYKF01000139">
    <property type="protein sequence ID" value="ROO23750.1"/>
    <property type="molecule type" value="Genomic_DNA"/>
</dbReference>
<dbReference type="InterPro" id="IPR008869">
    <property type="entry name" value="MlaC/ttg2D"/>
</dbReference>
<dbReference type="RefSeq" id="WP_123592524.1">
    <property type="nucleotide sequence ID" value="NZ_AYKF01000139.1"/>
</dbReference>
<gene>
    <name evidence="1" type="ORF">SAHL_16660</name>
</gene>
<dbReference type="AlphaFoldDB" id="A0A423PDU6"/>
<comment type="caution">
    <text evidence="1">The sequence shown here is derived from an EMBL/GenBank/DDBJ whole genome shotgun (WGS) entry which is preliminary data.</text>
</comment>
<evidence type="ECO:0000313" key="2">
    <source>
        <dbReference type="Proteomes" id="UP000285123"/>
    </source>
</evidence>
<dbReference type="PROSITE" id="PS51257">
    <property type="entry name" value="PROKAR_LIPOPROTEIN"/>
    <property type="match status" value="1"/>
</dbReference>
<name>A0A423PDU6_9GAMM</name>
<protein>
    <recommendedName>
        <fullName evidence="3">Toluene tolerance protein</fullName>
    </recommendedName>
</protein>
<evidence type="ECO:0000313" key="1">
    <source>
        <dbReference type="EMBL" id="ROO23750.1"/>
    </source>
</evidence>
<dbReference type="Gene3D" id="3.10.450.710">
    <property type="entry name" value="Tgt2/MlaC"/>
    <property type="match status" value="1"/>
</dbReference>
<evidence type="ECO:0008006" key="3">
    <source>
        <dbReference type="Google" id="ProtNLM"/>
    </source>
</evidence>
<accession>A0A423PDU6</accession>